<dbReference type="EMBL" id="JAVHJL010000003">
    <property type="protein sequence ID" value="KAK6506664.1"/>
    <property type="molecule type" value="Genomic_DNA"/>
</dbReference>
<dbReference type="PROSITE" id="PS50181">
    <property type="entry name" value="FBOX"/>
    <property type="match status" value="1"/>
</dbReference>
<feature type="domain" description="F-box" evidence="1">
    <location>
        <begin position="12"/>
        <end position="60"/>
    </location>
</feature>
<accession>A0AAV9WES1</accession>
<gene>
    <name evidence="2" type="ORF">TWF481_005123</name>
</gene>
<evidence type="ECO:0000313" key="2">
    <source>
        <dbReference type="EMBL" id="KAK6506664.1"/>
    </source>
</evidence>
<keyword evidence="3" id="KW-1185">Reference proteome</keyword>
<sequence length="302" mass="33719">MPHAIDTLELPKLQFDHLPRELIEEILSLMPTRSLVQVSGTSKLIHDIATYILSRRLRHTLHIEGYKLIFECYAADDQFNHPFNHCEYTGTHVGAENTAAATKKFQKVPYFTEDDDEEECNPLAKLYSHFTPRTFNTEAPTPSTTVTIDSGDIFTQICASASLIKLSGSSHNGGVQSVIPVCESFFRVKRDWLDSACEKSGKQETPMTWVGMGENMGLRLNITGRKVVGPAVSGGVRGRDQEDEAVEYGVEYEGMVIRASYLLEMVEKKQHASFFQNLKFVADEEEEEAVAVETMGSALAVF</sequence>
<proteinExistence type="predicted"/>
<dbReference type="AlphaFoldDB" id="A0AAV9WES1"/>
<dbReference type="Pfam" id="PF00646">
    <property type="entry name" value="F-box"/>
    <property type="match status" value="1"/>
</dbReference>
<name>A0AAV9WES1_9PEZI</name>
<protein>
    <recommendedName>
        <fullName evidence="1">F-box domain-containing protein</fullName>
    </recommendedName>
</protein>
<dbReference type="Proteomes" id="UP001370758">
    <property type="component" value="Unassembled WGS sequence"/>
</dbReference>
<dbReference type="InterPro" id="IPR036047">
    <property type="entry name" value="F-box-like_dom_sf"/>
</dbReference>
<evidence type="ECO:0000259" key="1">
    <source>
        <dbReference type="PROSITE" id="PS50181"/>
    </source>
</evidence>
<reference evidence="2 3" key="1">
    <citation type="submission" date="2023-08" db="EMBL/GenBank/DDBJ databases">
        <authorList>
            <person name="Palmer J.M."/>
        </authorList>
    </citation>
    <scope>NUCLEOTIDE SEQUENCE [LARGE SCALE GENOMIC DNA]</scope>
    <source>
        <strain evidence="2 3">TWF481</strain>
    </source>
</reference>
<evidence type="ECO:0000313" key="3">
    <source>
        <dbReference type="Proteomes" id="UP001370758"/>
    </source>
</evidence>
<organism evidence="2 3">
    <name type="scientific">Arthrobotrys musiformis</name>
    <dbReference type="NCBI Taxonomy" id="47236"/>
    <lineage>
        <taxon>Eukaryota</taxon>
        <taxon>Fungi</taxon>
        <taxon>Dikarya</taxon>
        <taxon>Ascomycota</taxon>
        <taxon>Pezizomycotina</taxon>
        <taxon>Orbiliomycetes</taxon>
        <taxon>Orbiliales</taxon>
        <taxon>Orbiliaceae</taxon>
        <taxon>Arthrobotrys</taxon>
    </lineage>
</organism>
<dbReference type="SUPFAM" id="SSF81383">
    <property type="entry name" value="F-box domain"/>
    <property type="match status" value="1"/>
</dbReference>
<dbReference type="InterPro" id="IPR001810">
    <property type="entry name" value="F-box_dom"/>
</dbReference>
<comment type="caution">
    <text evidence="2">The sequence shown here is derived from an EMBL/GenBank/DDBJ whole genome shotgun (WGS) entry which is preliminary data.</text>
</comment>
<dbReference type="CDD" id="cd09917">
    <property type="entry name" value="F-box_SF"/>
    <property type="match status" value="1"/>
</dbReference>